<gene>
    <name evidence="2" type="ORF">J3R30DRAFT_3523403</name>
</gene>
<evidence type="ECO:0000313" key="2">
    <source>
        <dbReference type="EMBL" id="KAJ4472118.1"/>
    </source>
</evidence>
<dbReference type="AlphaFoldDB" id="A0A9W9DIG1"/>
<sequence length="91" mass="10304">MKTRCQSQDTTIFYLMDLVVSESCPIFTTFIFISKTDASYCASIFHPSSVFIGLLTTSSLANFQHESRPTNRVHPSPRGYYSAILADSRLW</sequence>
<dbReference type="OrthoDB" id="10251809at2759"/>
<dbReference type="Proteomes" id="UP001150266">
    <property type="component" value="Unassembled WGS sequence"/>
</dbReference>
<accession>A0A9W9DIG1</accession>
<dbReference type="EMBL" id="JAOTPV010000021">
    <property type="protein sequence ID" value="KAJ4472118.1"/>
    <property type="molecule type" value="Genomic_DNA"/>
</dbReference>
<reference evidence="2" key="1">
    <citation type="submission" date="2022-08" db="EMBL/GenBank/DDBJ databases">
        <title>A Global Phylogenomic Analysis of the Shiitake Genus Lentinula.</title>
        <authorList>
            <consortium name="DOE Joint Genome Institute"/>
            <person name="Sierra-Patev S."/>
            <person name="Min B."/>
            <person name="Naranjo-Ortiz M."/>
            <person name="Looney B."/>
            <person name="Konkel Z."/>
            <person name="Slot J.C."/>
            <person name="Sakamoto Y."/>
            <person name="Steenwyk J.L."/>
            <person name="Rokas A."/>
            <person name="Carro J."/>
            <person name="Camarero S."/>
            <person name="Ferreira P."/>
            <person name="Molpeceres G."/>
            <person name="Ruiz-Duenas F.J."/>
            <person name="Serrano A."/>
            <person name="Henrissat B."/>
            <person name="Drula E."/>
            <person name="Hughes K.W."/>
            <person name="Mata J.L."/>
            <person name="Ishikawa N.K."/>
            <person name="Vargas-Isla R."/>
            <person name="Ushijima S."/>
            <person name="Smith C.A."/>
            <person name="Ahrendt S."/>
            <person name="Andreopoulos W."/>
            <person name="He G."/>
            <person name="Labutti K."/>
            <person name="Lipzen A."/>
            <person name="Ng V."/>
            <person name="Riley R."/>
            <person name="Sandor L."/>
            <person name="Barry K."/>
            <person name="Martinez A.T."/>
            <person name="Xiao Y."/>
            <person name="Gibbons J.G."/>
            <person name="Terashima K."/>
            <person name="Grigoriev I.V."/>
            <person name="Hibbett D.S."/>
        </authorList>
    </citation>
    <scope>NUCLEOTIDE SEQUENCE</scope>
    <source>
        <strain evidence="2">JLM2183</strain>
    </source>
</reference>
<keyword evidence="1" id="KW-0812">Transmembrane</keyword>
<organism evidence="2 3">
    <name type="scientific">Lentinula aciculospora</name>
    <dbReference type="NCBI Taxonomy" id="153920"/>
    <lineage>
        <taxon>Eukaryota</taxon>
        <taxon>Fungi</taxon>
        <taxon>Dikarya</taxon>
        <taxon>Basidiomycota</taxon>
        <taxon>Agaricomycotina</taxon>
        <taxon>Agaricomycetes</taxon>
        <taxon>Agaricomycetidae</taxon>
        <taxon>Agaricales</taxon>
        <taxon>Marasmiineae</taxon>
        <taxon>Omphalotaceae</taxon>
        <taxon>Lentinula</taxon>
    </lineage>
</organism>
<keyword evidence="3" id="KW-1185">Reference proteome</keyword>
<evidence type="ECO:0000313" key="3">
    <source>
        <dbReference type="Proteomes" id="UP001150266"/>
    </source>
</evidence>
<feature type="transmembrane region" description="Helical" evidence="1">
    <location>
        <begin position="12"/>
        <end position="32"/>
    </location>
</feature>
<protein>
    <submittedName>
        <fullName evidence="2">Uncharacterized protein</fullName>
    </submittedName>
</protein>
<feature type="non-terminal residue" evidence="2">
    <location>
        <position position="91"/>
    </location>
</feature>
<feature type="transmembrane region" description="Helical" evidence="1">
    <location>
        <begin position="44"/>
        <end position="63"/>
    </location>
</feature>
<keyword evidence="1" id="KW-0472">Membrane</keyword>
<name>A0A9W9DIG1_9AGAR</name>
<keyword evidence="1" id="KW-1133">Transmembrane helix</keyword>
<comment type="caution">
    <text evidence="2">The sequence shown here is derived from an EMBL/GenBank/DDBJ whole genome shotgun (WGS) entry which is preliminary data.</text>
</comment>
<proteinExistence type="predicted"/>
<evidence type="ECO:0000256" key="1">
    <source>
        <dbReference type="SAM" id="Phobius"/>
    </source>
</evidence>